<dbReference type="Proteomes" id="UP000700908">
    <property type="component" value="Unassembled WGS sequence"/>
</dbReference>
<evidence type="ECO:0000313" key="4">
    <source>
        <dbReference type="Proteomes" id="UP000700908"/>
    </source>
</evidence>
<keyword evidence="4" id="KW-1185">Reference proteome</keyword>
<evidence type="ECO:0008006" key="5">
    <source>
        <dbReference type="Google" id="ProtNLM"/>
    </source>
</evidence>
<feature type="region of interest" description="Disordered" evidence="1">
    <location>
        <begin position="61"/>
        <end position="140"/>
    </location>
</feature>
<protein>
    <recommendedName>
        <fullName evidence="5">MBG domain-containing protein</fullName>
    </recommendedName>
</protein>
<accession>A0ABS7MMI1</accession>
<sequence length="1316" mass="137237">MHVRGAAKAWAERLLGFTLACSLVLSTFPIKTFAETLSPDSSIASMAAHEAVRPATDVENNAAPKEADGDASHVDGSTTDTADESRVAGSDEISAEPIQNAQESALASDQAGTPAKAAEQDSATQIQDEQDTQESQLEVSPENKALQLLSAASGSTALPASSAELQPGRYIVSANISMMTPIGINGYTTNPFNPEGLCGKPGIPSAPVQNNASLIVGADGSRTLTVDLVNPVFTVQEAGSSEDVRVISTERVPIEKKSAEAFADDYERYNRELDEAGISSRISRVTVNLENWSGSYHFGNWKVYATTLTAFFPSSEPGWSHIKTLDLSVDLAQAKRIIEGSFTQTYKDDATGIEVDVQAEEGAAIVADLADAHLSVEQIEAGTSHKIASRALEQFYIGKPVFSLKRLRLINTAGQPIELAGKAALTVKIPVHTDDAALYRLDQGAASMLPPSIASGVLTVSQDDLGEYALVENQGAKRRLVHTKTDAATGVSVTYATDGSVDLPFWGAESIDMAPKYFEWVLEQVTVGRVKAGAPDSFTAKALATAQGSTSNGNFKVAGSYAVAWGVGPFPQGLPFTANYFAVGMGSAGPDARYSFKAGRNPLSVSLPVTSPHAQVYFVSGTVGKGALEAKRLDADILGMGARTSINNEDLGMDDGMLRMFNAVHDAADGLRTGEPQNPETKLGWLVVVEPAAKAIEKPYAQEGLVYNGGVQTGVAEGEGYEVASGSADVAGSYTALVSLKPGYMWSDGSTAPLPISWSIEKAPLVATYVGEQIKEGTAPKLAVEVTGFVGAESAKTAQGYVAPTVTAPDTLASGTSVVLTPAGGAAANYRFTYVGGTLAVLGQRLPVSLEAGTYSVTANLAMPGAFNPLIPGLTVYANNPSNPFGPTIDENDPAEVGAGVPSFPLKSNAQLIVSATGARTLILPIKNPIFTTQSLGTCPDLVDVRTERVRPTAAGGAWSGSYNKRADRIHMMSARLPEGEPAGKVSFNFAGSILYAVPLDKEIRPAGAQALCLTLDYDSAQKISESTELPAFAREGTGGTTEIITPIVPQPQPDPDPKHTEQQQGDEVNTTRDGLLAAGVYTVSANIWVDKGSSGLPLQPHFTSAAFPPMNPVSGNAELHVDDHGRAQLIVPILIQSRIMQVKSLSGLPIISSTSAGGGLSSIVLDLGVLHATDTVITIPCHAEVRLGDLAASIIGGSRNRSWDCVFQMRFRGTSNSGGGEIPAAAQAILDNQGKDGKAADAKAEAEAAEASALAHLNARSKGVPGAQAASRSSEDAPWVPAALAVAAVVVTLGCVAFFLSKRPRAGLKGKGAQQ</sequence>
<feature type="compositionally biased region" description="Polar residues" evidence="1">
    <location>
        <begin position="121"/>
        <end position="138"/>
    </location>
</feature>
<feature type="region of interest" description="Disordered" evidence="1">
    <location>
        <begin position="1043"/>
        <end position="1069"/>
    </location>
</feature>
<dbReference type="RefSeq" id="WP_222199987.1">
    <property type="nucleotide sequence ID" value="NZ_JAIMFO010000009.1"/>
</dbReference>
<keyword evidence="2" id="KW-1133">Transmembrane helix</keyword>
<comment type="caution">
    <text evidence="3">The sequence shown here is derived from an EMBL/GenBank/DDBJ whole genome shotgun (WGS) entry which is preliminary data.</text>
</comment>
<feature type="compositionally biased region" description="Polar residues" evidence="1">
    <location>
        <begin position="97"/>
        <end position="111"/>
    </location>
</feature>
<proteinExistence type="predicted"/>
<reference evidence="3 4" key="1">
    <citation type="submission" date="2021-08" db="EMBL/GenBank/DDBJ databases">
        <title>Collinsella faecalis sp. nov. isolated from swine faeces.</title>
        <authorList>
            <person name="Oh B.S."/>
            <person name="Lee J.H."/>
        </authorList>
    </citation>
    <scope>NUCLEOTIDE SEQUENCE [LARGE SCALE GENOMIC DNA]</scope>
    <source>
        <strain evidence="3 4">AGMB00827</strain>
    </source>
</reference>
<keyword evidence="2" id="KW-0472">Membrane</keyword>
<name>A0ABS7MMI1_9ACTN</name>
<dbReference type="EMBL" id="JAIMFO010000009">
    <property type="protein sequence ID" value="MBY4798263.1"/>
    <property type="molecule type" value="Genomic_DNA"/>
</dbReference>
<evidence type="ECO:0000313" key="3">
    <source>
        <dbReference type="EMBL" id="MBY4798263.1"/>
    </source>
</evidence>
<organism evidence="3 4">
    <name type="scientific">Collinsella ureilytica</name>
    <dbReference type="NCBI Taxonomy" id="2869515"/>
    <lineage>
        <taxon>Bacteria</taxon>
        <taxon>Bacillati</taxon>
        <taxon>Actinomycetota</taxon>
        <taxon>Coriobacteriia</taxon>
        <taxon>Coriobacteriales</taxon>
        <taxon>Coriobacteriaceae</taxon>
        <taxon>Collinsella</taxon>
    </lineage>
</organism>
<feature type="transmembrane region" description="Helical" evidence="2">
    <location>
        <begin position="1280"/>
        <end position="1302"/>
    </location>
</feature>
<evidence type="ECO:0000256" key="1">
    <source>
        <dbReference type="SAM" id="MobiDB-lite"/>
    </source>
</evidence>
<evidence type="ECO:0000256" key="2">
    <source>
        <dbReference type="SAM" id="Phobius"/>
    </source>
</evidence>
<keyword evidence="2" id="KW-0812">Transmembrane</keyword>
<gene>
    <name evidence="3" type="ORF">K6V98_07880</name>
</gene>